<keyword evidence="1" id="KW-0472">Membrane</keyword>
<dbReference type="EMBL" id="OR540300">
    <property type="protein sequence ID" value="WOL23363.1"/>
    <property type="molecule type" value="Genomic_DNA"/>
</dbReference>
<accession>A0AAU0K742</accession>
<keyword evidence="1" id="KW-1133">Transmembrane helix</keyword>
<organism evidence="2">
    <name type="scientific">Anatid alphaherpesvirus 2</name>
    <dbReference type="NCBI Taxonomy" id="3080522"/>
    <lineage>
        <taxon>Viruses</taxon>
        <taxon>Duplodnaviria</taxon>
        <taxon>Heunggongvirae</taxon>
        <taxon>Peploviricota</taxon>
        <taxon>Herviviricetes</taxon>
        <taxon>Herpesvirales</taxon>
        <taxon>Orthoherpesviridae</taxon>
        <taxon>Alphaherpesvirinae</taxon>
    </lineage>
</organism>
<reference evidence="2" key="1">
    <citation type="submission" date="2024-06" db="EMBL/GenBank/DDBJ databases">
        <title>Multidecadal high mortality disease events in Australian domestic geese associated with an alphaherpesvirus, designated Anatid alphaherpesvirus 2.</title>
        <authorList>
            <person name="Kelly-Bosma M."/>
            <person name="Neave M.J."/>
        </authorList>
    </citation>
    <scope>NUCLEOTIDE SEQUENCE</scope>
    <source>
        <strain evidence="2">ACDP 22-00165</strain>
    </source>
</reference>
<protein>
    <submittedName>
        <fullName evidence="2">Uncharacterized protein</fullName>
    </submittedName>
</protein>
<keyword evidence="1" id="KW-0812">Transmembrane</keyword>
<name>A0AAU0K742_9ALPH</name>
<evidence type="ECO:0000313" key="2">
    <source>
        <dbReference type="EMBL" id="WOL23363.1"/>
    </source>
</evidence>
<feature type="transmembrane region" description="Helical" evidence="1">
    <location>
        <begin position="89"/>
        <end position="111"/>
    </location>
</feature>
<evidence type="ECO:0000256" key="1">
    <source>
        <dbReference type="SAM" id="Phobius"/>
    </source>
</evidence>
<sequence>MVRYDEVFCRTSAMERRNVWNAMTDDEKYESGEGSTYCGRRHRTSYGLKPMAAPAQETGLFDKPTNVLPSSAEAEGCCQSRTIPETEDCALSVIFMIVLMLLLVLWVFVYAN</sequence>
<proteinExistence type="predicted"/>